<dbReference type="HAMAP" id="MF_00305">
    <property type="entry name" value="SRP19"/>
    <property type="match status" value="1"/>
</dbReference>
<evidence type="ECO:0000256" key="2">
    <source>
        <dbReference type="ARBA" id="ARBA00022490"/>
    </source>
</evidence>
<reference evidence="6" key="1">
    <citation type="submission" date="2020-06" db="EMBL/GenBank/DDBJ databases">
        <title>Unique genomic features of the anaerobic methanotrophic archaea.</title>
        <authorList>
            <person name="Chadwick G.L."/>
            <person name="Skennerton C.T."/>
            <person name="Laso-Perez R."/>
            <person name="Leu A.O."/>
            <person name="Speth D.R."/>
            <person name="Yu H."/>
            <person name="Morgan-Lang C."/>
            <person name="Hatzenpichler R."/>
            <person name="Goudeau D."/>
            <person name="Malmstrom R."/>
            <person name="Brazelton W.J."/>
            <person name="Woyke T."/>
            <person name="Hallam S.J."/>
            <person name="Tyson G.W."/>
            <person name="Wegener G."/>
            <person name="Boetius A."/>
            <person name="Orphan V."/>
        </authorList>
    </citation>
    <scope>NUCLEOTIDE SEQUENCE</scope>
</reference>
<dbReference type="Pfam" id="PF01922">
    <property type="entry name" value="SRP19"/>
    <property type="match status" value="1"/>
</dbReference>
<dbReference type="InterPro" id="IPR022938">
    <property type="entry name" value="SRP19_arc-type"/>
</dbReference>
<keyword evidence="2 5" id="KW-0963">Cytoplasm</keyword>
<organism evidence="6">
    <name type="scientific">Candidatus Methanophaga sp. ANME-1 ERB7</name>
    <dbReference type="NCBI Taxonomy" id="2759913"/>
    <lineage>
        <taxon>Archaea</taxon>
        <taxon>Methanobacteriati</taxon>
        <taxon>Methanobacteriota</taxon>
        <taxon>Stenosarchaea group</taxon>
        <taxon>Methanomicrobia</taxon>
        <taxon>Candidatus Methanophagales</taxon>
        <taxon>Candidatus Methanophagaceae</taxon>
        <taxon>Candidatus Methanophaga</taxon>
    </lineage>
</organism>
<sequence>MTEKMVIWPAYLAAGRTRKEGRKVSRKNAVKSPKVEEIEQVARILKLEPEVEIEKAYPKTQWEKSGRVLVAKGGRKGVIMADIAKGIRAMREKTKAAKH</sequence>
<comment type="subcellular location">
    <subcellularLocation>
        <location evidence="1 5">Cytoplasm</location>
    </subcellularLocation>
</comment>
<comment type="subunit">
    <text evidence="5">Part of the signal recognition particle protein translocation system, which is composed of SRP and FtsY. Archaeal SRP consists of a 7S RNA molecule of 300 nucleotides and two protein subunits: SRP54 and SRP19.</text>
</comment>
<dbReference type="Gene3D" id="3.30.56.30">
    <property type="entry name" value="Signal recognition particle, SRP19-like subunit"/>
    <property type="match status" value="1"/>
</dbReference>
<comment type="similarity">
    <text evidence="5">Belongs to the SRP19 family.</text>
</comment>
<dbReference type="EMBL" id="MT631713">
    <property type="protein sequence ID" value="QNO58094.1"/>
    <property type="molecule type" value="Genomic_DNA"/>
</dbReference>
<dbReference type="InterPro" id="IPR002778">
    <property type="entry name" value="Signal_recog_particle_SRP19"/>
</dbReference>
<evidence type="ECO:0000313" key="6">
    <source>
        <dbReference type="EMBL" id="QNO58094.1"/>
    </source>
</evidence>
<comment type="function">
    <text evidence="5">Involved in targeting and insertion of nascent membrane proteins into the cytoplasmic membrane. Binds directly to 7S RNA and mediates binding of the 54 kDa subunit of the SRP.</text>
</comment>
<dbReference type="GO" id="GO:0006617">
    <property type="term" value="P:SRP-dependent cotranslational protein targeting to membrane, signal sequence recognition"/>
    <property type="evidence" value="ECO:0007669"/>
    <property type="project" value="TreeGrafter"/>
</dbReference>
<dbReference type="GO" id="GO:0048500">
    <property type="term" value="C:signal recognition particle"/>
    <property type="evidence" value="ECO:0007669"/>
    <property type="project" value="UniProtKB-UniRule"/>
</dbReference>
<dbReference type="GO" id="GO:0008312">
    <property type="term" value="F:7S RNA binding"/>
    <property type="evidence" value="ECO:0007669"/>
    <property type="project" value="UniProtKB-UniRule"/>
</dbReference>
<proteinExistence type="inferred from homology"/>
<gene>
    <name evidence="5" type="primary">srp19</name>
    <name evidence="6" type="ORF">OJKMNAAM_00016</name>
</gene>
<evidence type="ECO:0000256" key="1">
    <source>
        <dbReference type="ARBA" id="ARBA00004496"/>
    </source>
</evidence>
<keyword evidence="5" id="KW-0694">RNA-binding</keyword>
<dbReference type="AlphaFoldDB" id="A0A7G9ZCW0"/>
<evidence type="ECO:0000256" key="5">
    <source>
        <dbReference type="HAMAP-Rule" id="MF_00305"/>
    </source>
</evidence>
<evidence type="ECO:0000256" key="3">
    <source>
        <dbReference type="ARBA" id="ARBA00023135"/>
    </source>
</evidence>
<accession>A0A7G9ZCW0</accession>
<name>A0A7G9ZCW0_9EURY</name>
<evidence type="ECO:0000256" key="4">
    <source>
        <dbReference type="ARBA" id="ARBA00023274"/>
    </source>
</evidence>
<dbReference type="SUPFAM" id="SSF69695">
    <property type="entry name" value="SRP19"/>
    <property type="match status" value="1"/>
</dbReference>
<dbReference type="InterPro" id="IPR036521">
    <property type="entry name" value="SRP19-like_sf"/>
</dbReference>
<protein>
    <recommendedName>
        <fullName evidence="5">Signal recognition particle 19 kDa protein</fullName>
        <shortName evidence="5">SRP19</shortName>
    </recommendedName>
</protein>
<keyword evidence="4 5" id="KW-0687">Ribonucleoprotein</keyword>
<dbReference type="PANTHER" id="PTHR17453:SF0">
    <property type="entry name" value="SIGNAL RECOGNITION PARTICLE 19 KDA PROTEIN"/>
    <property type="match status" value="1"/>
</dbReference>
<keyword evidence="3 5" id="KW-0733">Signal recognition particle</keyword>
<dbReference type="PANTHER" id="PTHR17453">
    <property type="entry name" value="SIGNAL RECOGNITION PARTICLE 19 KD PROTEIN"/>
    <property type="match status" value="1"/>
</dbReference>